<comment type="caution">
    <text evidence="2">The sequence shown here is derived from an EMBL/GenBank/DDBJ whole genome shotgun (WGS) entry which is preliminary data.</text>
</comment>
<dbReference type="eggNOG" id="ENOG5033EKJ">
    <property type="taxonomic scope" value="Bacteria"/>
</dbReference>
<name>D4YKZ1_9MICO</name>
<proteinExistence type="predicted"/>
<organism evidence="2 3">
    <name type="scientific">Brevibacterium mcbrellneri ATCC 49030</name>
    <dbReference type="NCBI Taxonomy" id="585530"/>
    <lineage>
        <taxon>Bacteria</taxon>
        <taxon>Bacillati</taxon>
        <taxon>Actinomycetota</taxon>
        <taxon>Actinomycetes</taxon>
        <taxon>Micrococcales</taxon>
        <taxon>Brevibacteriaceae</taxon>
        <taxon>Brevibacterium</taxon>
    </lineage>
</organism>
<evidence type="ECO:0000313" key="2">
    <source>
        <dbReference type="EMBL" id="EFG48085.1"/>
    </source>
</evidence>
<dbReference type="EMBL" id="ADNU01000018">
    <property type="protein sequence ID" value="EFG48085.1"/>
    <property type="molecule type" value="Genomic_DNA"/>
</dbReference>
<evidence type="ECO:0000256" key="1">
    <source>
        <dbReference type="SAM" id="MobiDB-lite"/>
    </source>
</evidence>
<gene>
    <name evidence="2" type="ORF">HMPREF0183_0601</name>
</gene>
<sequence length="218" mass="23919">MFRHYTENMVSTPYIPAHFKASFRSSYRTLVTVLCALFCTLGLAGSLTACGPDTSLRVEEEHVDNAPEAPPTSEAGPRDQPFSATQIRDELLQNPSVSNVKGFDEIHDIVLACESCMEMDPALVVLGDKFQMAKINTPADRKSFATVVIGEREGQPNIELILVGNELTVTPGRGGTLVAQESVFKPNDEPCCPSGWAVRVFRYHDGKFEAGQRISRLD</sequence>
<protein>
    <submittedName>
        <fullName evidence="2">Uncharacterized protein</fullName>
    </submittedName>
</protein>
<dbReference type="Proteomes" id="UP000005714">
    <property type="component" value="Unassembled WGS sequence"/>
</dbReference>
<evidence type="ECO:0000313" key="3">
    <source>
        <dbReference type="Proteomes" id="UP000005714"/>
    </source>
</evidence>
<keyword evidence="3" id="KW-1185">Reference proteome</keyword>
<dbReference type="AlphaFoldDB" id="D4YKZ1"/>
<accession>D4YKZ1</accession>
<reference evidence="2 3" key="1">
    <citation type="submission" date="2010-04" db="EMBL/GenBank/DDBJ databases">
        <authorList>
            <person name="Qin X."/>
            <person name="Bachman B."/>
            <person name="Battles P."/>
            <person name="Bell A."/>
            <person name="Bess C."/>
            <person name="Bickham C."/>
            <person name="Chaboub L."/>
            <person name="Chen D."/>
            <person name="Coyle M."/>
            <person name="Deiros D.R."/>
            <person name="Dinh H."/>
            <person name="Forbes L."/>
            <person name="Fowler G."/>
            <person name="Francisco L."/>
            <person name="Fu Q."/>
            <person name="Gubbala S."/>
            <person name="Hale W."/>
            <person name="Han Y."/>
            <person name="Hemphill L."/>
            <person name="Highlander S.K."/>
            <person name="Hirani K."/>
            <person name="Hogues M."/>
            <person name="Jackson L."/>
            <person name="Jakkamsetti A."/>
            <person name="Javaid M."/>
            <person name="Jiang H."/>
            <person name="Korchina V."/>
            <person name="Kovar C."/>
            <person name="Lara F."/>
            <person name="Lee S."/>
            <person name="Mata R."/>
            <person name="Mathew T."/>
            <person name="Moen C."/>
            <person name="Morales K."/>
            <person name="Munidasa M."/>
            <person name="Nazareth L."/>
            <person name="Ngo R."/>
            <person name="Nguyen L."/>
            <person name="Okwuonu G."/>
            <person name="Ongeri F."/>
            <person name="Patil S."/>
            <person name="Petrosino J."/>
            <person name="Pham C."/>
            <person name="Pham P."/>
            <person name="Pu L.-L."/>
            <person name="Puazo M."/>
            <person name="Raj R."/>
            <person name="Reid J."/>
            <person name="Rouhana J."/>
            <person name="Saada N."/>
            <person name="Shang Y."/>
            <person name="Simmons D."/>
            <person name="Thornton R."/>
            <person name="Warren J."/>
            <person name="Weissenberger G."/>
            <person name="Zhang J."/>
            <person name="Zhang L."/>
            <person name="Zhou C."/>
            <person name="Zhu D."/>
            <person name="Muzny D."/>
            <person name="Worley K."/>
            <person name="Gibbs R."/>
        </authorList>
    </citation>
    <scope>NUCLEOTIDE SEQUENCE [LARGE SCALE GENOMIC DNA]</scope>
    <source>
        <strain evidence="2 3">ATCC 49030</strain>
    </source>
</reference>
<feature type="region of interest" description="Disordered" evidence="1">
    <location>
        <begin position="59"/>
        <end position="81"/>
    </location>
</feature>
<dbReference type="STRING" id="585530.HMPREF0183_0601"/>